<dbReference type="EMBL" id="SDAM02029829">
    <property type="protein sequence ID" value="KAH6754755.1"/>
    <property type="molecule type" value="Genomic_DNA"/>
</dbReference>
<keyword evidence="2" id="KW-0175">Coiled coil</keyword>
<dbReference type="AlphaFoldDB" id="A0AAD4ILB9"/>
<sequence length="586" mass="65027">MARPDQEAIETFMNITGVSEAAAVRKLEEHHGSLSEAVNAHFTEGDRSIAPEASFGVPQDDIMDIDDPIQVESRRPQPSLSPFARDVNHFPPLESNHRTSIIDNFTDIASRTSSISHPRGAREIPVDVKDGTGTSAQSGSARIIEDITETAHGRDSEIHGTVILDDGDDDANTPNVHGNRGSAVHYGASAPTVIDVPDDTNDIEEEMIRAAIEASKHDAAMSNQQYNHLDIGDPTQPVQSQRDDVELAHAVSLSLQTAEKEKAYDELEGKVGSSQLEAQKSSSPDEMGRLTSSDGRLPQLEIGSTSVQDENEDVEERQLVRHRRRRMTSSSSDVPKDVEGAEVNPPSSPQPNNNIHHPEQNRSDFPSEWGGISSEEHDEAVMLEAAMFGGIPEGIGYHFPRAPHQMMQNDLHRDVGPNPWGTPRPPSPSLTAQRLIREQQDDEYLASLQADREKELKAKEEAEAALAEERRKEDEFRRQLQEEEEIERQLAAKEASLPQEPTPDDENAITLVVRMPDGSRRGRRFQKSDKLQYLFDFIDVGRGFKPGSYRLVRPYPRRAFSDGESSSTLNELGLTSKQEALYLELI</sequence>
<evidence type="ECO:0000256" key="2">
    <source>
        <dbReference type="SAM" id="Coils"/>
    </source>
</evidence>
<feature type="domain" description="UBX" evidence="4">
    <location>
        <begin position="504"/>
        <end position="582"/>
    </location>
</feature>
<accession>A0AAD4ILB9</accession>
<dbReference type="PROSITE" id="PS50033">
    <property type="entry name" value="UBX"/>
    <property type="match status" value="1"/>
</dbReference>
<reference evidence="5 6" key="1">
    <citation type="journal article" date="2021" name="Nat. Commun.">
        <title>Incipient diploidization of the medicinal plant Perilla within 10,000 years.</title>
        <authorList>
            <person name="Zhang Y."/>
            <person name="Shen Q."/>
            <person name="Leng L."/>
            <person name="Zhang D."/>
            <person name="Chen S."/>
            <person name="Shi Y."/>
            <person name="Ning Z."/>
            <person name="Chen S."/>
        </authorList>
    </citation>
    <scope>NUCLEOTIDE SEQUENCE [LARGE SCALE GENOMIC DNA]</scope>
    <source>
        <strain evidence="6">cv. PC099</strain>
    </source>
</reference>
<feature type="coiled-coil region" evidence="2">
    <location>
        <begin position="445"/>
        <end position="493"/>
    </location>
</feature>
<dbReference type="InterPro" id="IPR029071">
    <property type="entry name" value="Ubiquitin-like_domsf"/>
</dbReference>
<dbReference type="PANTHER" id="PTHR23322">
    <property type="entry name" value="FAS-ASSOCIATED PROTEIN"/>
    <property type="match status" value="1"/>
</dbReference>
<dbReference type="GO" id="GO:0043130">
    <property type="term" value="F:ubiquitin binding"/>
    <property type="evidence" value="ECO:0007669"/>
    <property type="project" value="TreeGrafter"/>
</dbReference>
<dbReference type="SUPFAM" id="SSF46934">
    <property type="entry name" value="UBA-like"/>
    <property type="match status" value="1"/>
</dbReference>
<dbReference type="SMART" id="SM00726">
    <property type="entry name" value="UIM"/>
    <property type="match status" value="2"/>
</dbReference>
<dbReference type="PANTHER" id="PTHR23322:SF93">
    <property type="entry name" value="UBX DOMAIN-CONTAINING PROTEIN 8"/>
    <property type="match status" value="1"/>
</dbReference>
<dbReference type="InterPro" id="IPR003903">
    <property type="entry name" value="UIM_dom"/>
</dbReference>
<comment type="caution">
    <text evidence="5">The sequence shown here is derived from an EMBL/GenBank/DDBJ whole genome shotgun (WGS) entry which is preliminary data.</text>
</comment>
<protein>
    <recommendedName>
        <fullName evidence="4">UBX domain-containing protein</fullName>
    </recommendedName>
</protein>
<dbReference type="Gene3D" id="1.10.8.10">
    <property type="entry name" value="DNA helicase RuvA subunit, C-terminal domain"/>
    <property type="match status" value="1"/>
</dbReference>
<dbReference type="CDD" id="cd14351">
    <property type="entry name" value="UBA_Ubx1_like"/>
    <property type="match status" value="1"/>
</dbReference>
<dbReference type="SMART" id="SM00166">
    <property type="entry name" value="UBX"/>
    <property type="match status" value="1"/>
</dbReference>
<dbReference type="InterPro" id="IPR009060">
    <property type="entry name" value="UBA-like_sf"/>
</dbReference>
<gene>
    <name evidence="5" type="ORF">C2S53_020639</name>
</gene>
<keyword evidence="6" id="KW-1185">Reference proteome</keyword>
<evidence type="ECO:0000259" key="4">
    <source>
        <dbReference type="PROSITE" id="PS50033"/>
    </source>
</evidence>
<organism evidence="5 6">
    <name type="scientific">Perilla frutescens var. hirtella</name>
    <name type="common">Perilla citriodora</name>
    <name type="synonym">Perilla setoyensis</name>
    <dbReference type="NCBI Taxonomy" id="608512"/>
    <lineage>
        <taxon>Eukaryota</taxon>
        <taxon>Viridiplantae</taxon>
        <taxon>Streptophyta</taxon>
        <taxon>Embryophyta</taxon>
        <taxon>Tracheophyta</taxon>
        <taxon>Spermatophyta</taxon>
        <taxon>Magnoliopsida</taxon>
        <taxon>eudicotyledons</taxon>
        <taxon>Gunneridae</taxon>
        <taxon>Pentapetalae</taxon>
        <taxon>asterids</taxon>
        <taxon>lamiids</taxon>
        <taxon>Lamiales</taxon>
        <taxon>Lamiaceae</taxon>
        <taxon>Nepetoideae</taxon>
        <taxon>Elsholtzieae</taxon>
        <taxon>Perilla</taxon>
    </lineage>
</organism>
<dbReference type="SUPFAM" id="SSF54236">
    <property type="entry name" value="Ubiquitin-like"/>
    <property type="match status" value="1"/>
</dbReference>
<dbReference type="InterPro" id="IPR001012">
    <property type="entry name" value="UBX_dom"/>
</dbReference>
<feature type="compositionally biased region" description="Polar residues" evidence="3">
    <location>
        <begin position="272"/>
        <end position="294"/>
    </location>
</feature>
<evidence type="ECO:0000313" key="6">
    <source>
        <dbReference type="Proteomes" id="UP001190926"/>
    </source>
</evidence>
<keyword evidence="1" id="KW-0833">Ubl conjugation pathway</keyword>
<dbReference type="Pfam" id="PF14555">
    <property type="entry name" value="UBA_4"/>
    <property type="match status" value="1"/>
</dbReference>
<proteinExistence type="predicted"/>
<name>A0AAD4ILB9_PERFH</name>
<dbReference type="InterPro" id="IPR050730">
    <property type="entry name" value="UBX_domain-protein"/>
</dbReference>
<evidence type="ECO:0000256" key="1">
    <source>
        <dbReference type="ARBA" id="ARBA00022786"/>
    </source>
</evidence>
<evidence type="ECO:0000256" key="3">
    <source>
        <dbReference type="SAM" id="MobiDB-lite"/>
    </source>
</evidence>
<dbReference type="Proteomes" id="UP001190926">
    <property type="component" value="Unassembled WGS sequence"/>
</dbReference>
<feature type="region of interest" description="Disordered" evidence="3">
    <location>
        <begin position="269"/>
        <end position="372"/>
    </location>
</feature>
<evidence type="ECO:0000313" key="5">
    <source>
        <dbReference type="EMBL" id="KAH6754755.1"/>
    </source>
</evidence>
<dbReference type="Gene3D" id="3.10.20.90">
    <property type="entry name" value="Phosphatidylinositol 3-kinase Catalytic Subunit, Chain A, domain 1"/>
    <property type="match status" value="1"/>
</dbReference>
<dbReference type="Pfam" id="PF00789">
    <property type="entry name" value="UBX"/>
    <property type="match status" value="1"/>
</dbReference>
<dbReference type="CDD" id="cd01767">
    <property type="entry name" value="UBX"/>
    <property type="match status" value="1"/>
</dbReference>